<dbReference type="PANTHER" id="PTHR14359">
    <property type="entry name" value="HOMO-OLIGOMERIC FLAVIN CONTAINING CYS DECARBOXYLASE FAMILY"/>
    <property type="match status" value="1"/>
</dbReference>
<dbReference type="InterPro" id="IPR003382">
    <property type="entry name" value="Flavoprotein"/>
</dbReference>
<dbReference type="NCBIfam" id="TIGR00521">
    <property type="entry name" value="coaBC_dfp"/>
    <property type="match status" value="1"/>
</dbReference>
<dbReference type="EC" id="4.1.1.36" evidence="3"/>
<comment type="catalytic activity">
    <reaction evidence="3 4">
        <text>(R)-4'-phosphopantothenate + L-cysteine + CTP = N-[(R)-4-phosphopantothenoyl]-L-cysteine + CMP + diphosphate + H(+)</text>
        <dbReference type="Rhea" id="RHEA:19397"/>
        <dbReference type="ChEBI" id="CHEBI:10986"/>
        <dbReference type="ChEBI" id="CHEBI:15378"/>
        <dbReference type="ChEBI" id="CHEBI:33019"/>
        <dbReference type="ChEBI" id="CHEBI:35235"/>
        <dbReference type="ChEBI" id="CHEBI:37563"/>
        <dbReference type="ChEBI" id="CHEBI:59458"/>
        <dbReference type="ChEBI" id="CHEBI:60377"/>
        <dbReference type="EC" id="6.3.2.5"/>
    </reaction>
</comment>
<dbReference type="GO" id="GO:0071513">
    <property type="term" value="C:phosphopantothenoylcysteine decarboxylase complex"/>
    <property type="evidence" value="ECO:0007669"/>
    <property type="project" value="TreeGrafter"/>
</dbReference>
<dbReference type="AlphaFoldDB" id="A0A0R1VQB3"/>
<dbReference type="UniPathway" id="UPA00241">
    <property type="reaction ID" value="UER00353"/>
</dbReference>
<name>A0A0R1VQB3_9LACO</name>
<dbReference type="GO" id="GO:0015937">
    <property type="term" value="P:coenzyme A biosynthetic process"/>
    <property type="evidence" value="ECO:0007669"/>
    <property type="project" value="UniProtKB-UniRule"/>
</dbReference>
<comment type="similarity">
    <text evidence="3 4">In the N-terminal section; belongs to the HFCD (homo-oligomeric flavin containing Cys decarboxylase) superfamily.</text>
</comment>
<comment type="similarity">
    <text evidence="3 4">In the C-terminal section; belongs to the PPC synthetase family.</text>
</comment>
<keyword evidence="3" id="KW-0511">Multifunctional enzyme</keyword>
<feature type="binding site" evidence="3">
    <location>
        <position position="324"/>
    </location>
    <ligand>
        <name>CTP</name>
        <dbReference type="ChEBI" id="CHEBI:37563"/>
    </ligand>
</feature>
<evidence type="ECO:0000256" key="1">
    <source>
        <dbReference type="ARBA" id="ARBA00022793"/>
    </source>
</evidence>
<dbReference type="EMBL" id="AZGB01000005">
    <property type="protein sequence ID" value="KRM07629.1"/>
    <property type="molecule type" value="Genomic_DNA"/>
</dbReference>
<dbReference type="GO" id="GO:0004632">
    <property type="term" value="F:phosphopantothenate--cysteine ligase activity"/>
    <property type="evidence" value="ECO:0007669"/>
    <property type="project" value="UniProtKB-UniRule"/>
</dbReference>
<comment type="caution">
    <text evidence="7">The sequence shown here is derived from an EMBL/GenBank/DDBJ whole genome shotgun (WGS) entry which is preliminary data.</text>
</comment>
<comment type="cofactor">
    <cofactor evidence="3">
        <name>FMN</name>
        <dbReference type="ChEBI" id="CHEBI:58210"/>
    </cofactor>
    <text evidence="3">Binds 1 FMN per subunit.</text>
</comment>
<evidence type="ECO:0000259" key="6">
    <source>
        <dbReference type="Pfam" id="PF04127"/>
    </source>
</evidence>
<dbReference type="GO" id="GO:0046872">
    <property type="term" value="F:metal ion binding"/>
    <property type="evidence" value="ECO:0007669"/>
    <property type="project" value="UniProtKB-KW"/>
</dbReference>
<organism evidence="7 8">
    <name type="scientific">Liquorilactobacillus ghanensis DSM 18630</name>
    <dbReference type="NCBI Taxonomy" id="1423750"/>
    <lineage>
        <taxon>Bacteria</taxon>
        <taxon>Bacillati</taxon>
        <taxon>Bacillota</taxon>
        <taxon>Bacilli</taxon>
        <taxon>Lactobacillales</taxon>
        <taxon>Lactobacillaceae</taxon>
        <taxon>Liquorilactobacillus</taxon>
    </lineage>
</organism>
<keyword evidence="3" id="KW-0479">Metal-binding</keyword>
<dbReference type="GeneID" id="98318134"/>
<sequence length="403" mass="43860">MKKNKILVCLTGGIALYKAASVVRGLVKAGFDLEIIMTATAQKFVAPLTFSSLIKRPVYTDEDWFTAADVLHIKLADWADAVIVIPATADILAKMAGGSADNLVTASLLASRAPKYVIPAMNEKMLTAPATQRNLQQLSADGVKILKPAKGLLAEGYSGYGRLPEPAEILTWLTKQLAVIDKQQDLQGKCVLISAGSTVEPLDPVRYLSNNSTGKMGFSIAQAAQQRGAEVILVAGPNHLALPTGVNYQPVKTAQQMEQKMLEFYPQADFVIMAAAVADFRPMRTAEQKIKKTGLDQLTLELVRNPDILLELGNRKQQQLLVGFAAETQQLLANATAKMQRKKVDLLVANDVSRADVGFGTSQNEVVFLRPQADPQLVSKRSKSAIADKIFDLLLDLDHQRRK</sequence>
<keyword evidence="3" id="KW-0460">Magnesium</keyword>
<comment type="catalytic activity">
    <reaction evidence="3 4">
        <text>N-[(R)-4-phosphopantothenoyl]-L-cysteine + H(+) = (R)-4'-phosphopantetheine + CO2</text>
        <dbReference type="Rhea" id="RHEA:16793"/>
        <dbReference type="ChEBI" id="CHEBI:15378"/>
        <dbReference type="ChEBI" id="CHEBI:16526"/>
        <dbReference type="ChEBI" id="CHEBI:59458"/>
        <dbReference type="ChEBI" id="CHEBI:61723"/>
        <dbReference type="EC" id="4.1.1.36"/>
    </reaction>
</comment>
<comment type="pathway">
    <text evidence="3 4">Cofactor biosynthesis; coenzyme A biosynthesis; CoA from (R)-pantothenate: step 2/5.</text>
</comment>
<evidence type="ECO:0000313" key="8">
    <source>
        <dbReference type="Proteomes" id="UP000051451"/>
    </source>
</evidence>
<dbReference type="InterPro" id="IPR007085">
    <property type="entry name" value="DNA/pantothenate-metab_flavo_C"/>
</dbReference>
<dbReference type="Gene3D" id="3.40.50.1950">
    <property type="entry name" value="Flavin prenyltransferase-like"/>
    <property type="match status" value="1"/>
</dbReference>
<evidence type="ECO:0000256" key="3">
    <source>
        <dbReference type="HAMAP-Rule" id="MF_02225"/>
    </source>
</evidence>
<feature type="binding site" evidence="3">
    <location>
        <position position="342"/>
    </location>
    <ligand>
        <name>CTP</name>
        <dbReference type="ChEBI" id="CHEBI:37563"/>
    </ligand>
</feature>
<feature type="domain" description="Flavoprotein" evidence="5">
    <location>
        <begin position="5"/>
        <end position="174"/>
    </location>
</feature>
<keyword evidence="3 4" id="KW-0436">Ligase</keyword>
<keyword evidence="3 4" id="KW-0285">Flavoprotein</keyword>
<feature type="domain" description="DNA/pantothenate metabolism flavoprotein C-terminal" evidence="6">
    <location>
        <begin position="186"/>
        <end position="395"/>
    </location>
</feature>
<dbReference type="PANTHER" id="PTHR14359:SF6">
    <property type="entry name" value="PHOSPHOPANTOTHENOYLCYSTEINE DECARBOXYLASE"/>
    <property type="match status" value="1"/>
</dbReference>
<dbReference type="GO" id="GO:0010181">
    <property type="term" value="F:FMN binding"/>
    <property type="evidence" value="ECO:0007669"/>
    <property type="project" value="UniProtKB-UniRule"/>
</dbReference>
<proteinExistence type="inferred from homology"/>
<dbReference type="GO" id="GO:0004633">
    <property type="term" value="F:phosphopantothenoylcysteine decarboxylase activity"/>
    <property type="evidence" value="ECO:0007669"/>
    <property type="project" value="UniProtKB-UniRule"/>
</dbReference>
<comment type="caution">
    <text evidence="3">Lacks conserved residue(s) required for the propagation of feature annotation.</text>
</comment>
<keyword evidence="1 3" id="KW-0210">Decarboxylase</keyword>
<feature type="region of interest" description="Phosphopantothenate--cysteine ligase" evidence="3">
    <location>
        <begin position="191"/>
        <end position="403"/>
    </location>
</feature>
<comment type="pathway">
    <text evidence="3 4">Cofactor biosynthesis; coenzyme A biosynthesis; CoA from (R)-pantothenate: step 3/5.</text>
</comment>
<dbReference type="InterPro" id="IPR005252">
    <property type="entry name" value="CoaBC"/>
</dbReference>
<keyword evidence="3 4" id="KW-0288">FMN</keyword>
<dbReference type="Pfam" id="PF04127">
    <property type="entry name" value="DFP"/>
    <property type="match status" value="1"/>
</dbReference>
<evidence type="ECO:0000259" key="5">
    <source>
        <dbReference type="Pfam" id="PF02441"/>
    </source>
</evidence>
<dbReference type="InterPro" id="IPR035929">
    <property type="entry name" value="CoaB-like_sf"/>
</dbReference>
<protein>
    <recommendedName>
        <fullName evidence="3">Coenzyme A biosynthesis bifunctional protein CoaBC</fullName>
    </recommendedName>
    <alternativeName>
        <fullName evidence="3">DNA/pantothenate metabolism flavoprotein</fullName>
    </alternativeName>
    <alternativeName>
        <fullName evidence="3">Phosphopantothenoylcysteine synthetase/decarboxylase</fullName>
        <shortName evidence="3">PPCS-PPCDC</shortName>
    </alternativeName>
    <domain>
        <recommendedName>
            <fullName evidence="3">Phosphopantothenoylcysteine decarboxylase</fullName>
            <shortName evidence="3">PPC decarboxylase</shortName>
            <shortName evidence="3">PPC-DC</shortName>
            <ecNumber evidence="3">4.1.1.36</ecNumber>
        </recommendedName>
        <alternativeName>
            <fullName evidence="3">CoaC</fullName>
        </alternativeName>
    </domain>
    <domain>
        <recommendedName>
            <fullName evidence="3">Phosphopantothenate--cysteine ligase</fullName>
            <ecNumber evidence="3">6.3.2.5</ecNumber>
        </recommendedName>
        <alternativeName>
            <fullName evidence="3">CoaB</fullName>
        </alternativeName>
        <alternativeName>
            <fullName evidence="3">Phosphopantothenoylcysteine synthetase</fullName>
            <shortName evidence="3">PPC synthetase</shortName>
            <shortName evidence="3">PPC-S</shortName>
        </alternativeName>
    </domain>
</protein>
<comment type="cofactor">
    <cofactor evidence="3">
        <name>Mg(2+)</name>
        <dbReference type="ChEBI" id="CHEBI:18420"/>
    </cofactor>
</comment>
<keyword evidence="8" id="KW-1185">Reference proteome</keyword>
<dbReference type="EC" id="6.3.2.5" evidence="3"/>
<reference evidence="7 8" key="1">
    <citation type="journal article" date="2015" name="Genome Announc.">
        <title>Expanding the biotechnology potential of lactobacilli through comparative genomics of 213 strains and associated genera.</title>
        <authorList>
            <person name="Sun Z."/>
            <person name="Harris H.M."/>
            <person name="McCann A."/>
            <person name="Guo C."/>
            <person name="Argimon S."/>
            <person name="Zhang W."/>
            <person name="Yang X."/>
            <person name="Jeffery I.B."/>
            <person name="Cooney J.C."/>
            <person name="Kagawa T.F."/>
            <person name="Liu W."/>
            <person name="Song Y."/>
            <person name="Salvetti E."/>
            <person name="Wrobel A."/>
            <person name="Rasinkangas P."/>
            <person name="Parkhill J."/>
            <person name="Rea M.C."/>
            <person name="O'Sullivan O."/>
            <person name="Ritari J."/>
            <person name="Douillard F.P."/>
            <person name="Paul Ross R."/>
            <person name="Yang R."/>
            <person name="Briner A.E."/>
            <person name="Felis G.E."/>
            <person name="de Vos W.M."/>
            <person name="Barrangou R."/>
            <person name="Klaenhammer T.R."/>
            <person name="Caufield P.W."/>
            <person name="Cui Y."/>
            <person name="Zhang H."/>
            <person name="O'Toole P.W."/>
        </authorList>
    </citation>
    <scope>NUCLEOTIDE SEQUENCE [LARGE SCALE GENOMIC DNA]</scope>
    <source>
        <strain evidence="7 8">DSM 18630</strain>
    </source>
</reference>
<accession>A0A0R1VQB3</accession>
<feature type="binding site" evidence="3">
    <location>
        <position position="279"/>
    </location>
    <ligand>
        <name>CTP</name>
        <dbReference type="ChEBI" id="CHEBI:37563"/>
    </ligand>
</feature>
<gene>
    <name evidence="3" type="primary">coaBC</name>
    <name evidence="7" type="ORF">FC89_GL000068</name>
</gene>
<feature type="binding site" evidence="3">
    <location>
        <position position="338"/>
    </location>
    <ligand>
        <name>CTP</name>
        <dbReference type="ChEBI" id="CHEBI:37563"/>
    </ligand>
</feature>
<dbReference type="GO" id="GO:0015941">
    <property type="term" value="P:pantothenate catabolic process"/>
    <property type="evidence" value="ECO:0007669"/>
    <property type="project" value="InterPro"/>
</dbReference>
<evidence type="ECO:0000256" key="2">
    <source>
        <dbReference type="ARBA" id="ARBA00023239"/>
    </source>
</evidence>
<evidence type="ECO:0000256" key="4">
    <source>
        <dbReference type="RuleBase" id="RU364078"/>
    </source>
</evidence>
<dbReference type="RefSeq" id="WP_057870874.1">
    <property type="nucleotide sequence ID" value="NZ_AZGB01000005.1"/>
</dbReference>
<feature type="region of interest" description="Phosphopantothenoylcysteine decarboxylase" evidence="3">
    <location>
        <begin position="1"/>
        <end position="190"/>
    </location>
</feature>
<dbReference type="OrthoDB" id="9802554at2"/>
<comment type="function">
    <text evidence="3">Catalyzes two sequential steps in the biosynthesis of coenzyme A. In the first step cysteine is conjugated to 4'-phosphopantothenate to form 4-phosphopantothenoylcysteine. In the second step the latter compound is decarboxylated to form 4'-phosphopantotheine.</text>
</comment>
<dbReference type="PATRIC" id="fig|1423750.3.peg.69"/>
<dbReference type="Proteomes" id="UP000051451">
    <property type="component" value="Unassembled WGS sequence"/>
</dbReference>
<dbReference type="SUPFAM" id="SSF52507">
    <property type="entry name" value="Homo-oligomeric flavin-containing Cys decarboxylases, HFCD"/>
    <property type="match status" value="1"/>
</dbReference>
<dbReference type="HAMAP" id="MF_02225">
    <property type="entry name" value="CoaBC"/>
    <property type="match status" value="1"/>
</dbReference>
<dbReference type="Gene3D" id="3.40.50.10300">
    <property type="entry name" value="CoaB-like"/>
    <property type="match status" value="1"/>
</dbReference>
<dbReference type="SUPFAM" id="SSF102645">
    <property type="entry name" value="CoaB-like"/>
    <property type="match status" value="1"/>
</dbReference>
<feature type="binding site" evidence="3">
    <location>
        <position position="289"/>
    </location>
    <ligand>
        <name>CTP</name>
        <dbReference type="ChEBI" id="CHEBI:37563"/>
    </ligand>
</feature>
<dbReference type="Pfam" id="PF02441">
    <property type="entry name" value="Flavoprotein"/>
    <property type="match status" value="1"/>
</dbReference>
<comment type="function">
    <text evidence="4">Catalyzes two steps in the biosynthesis of coenzyme A. In the first step cysteine is conjugated to 4'-phosphopantothenate to form 4-phosphopantothenoylcysteine, in the latter compound is decarboxylated to form 4'-phosphopantotheine.</text>
</comment>
<feature type="binding site" evidence="3">
    <location>
        <begin position="306"/>
        <end position="309"/>
    </location>
    <ligand>
        <name>CTP</name>
        <dbReference type="ChEBI" id="CHEBI:37563"/>
    </ligand>
</feature>
<dbReference type="InterPro" id="IPR036551">
    <property type="entry name" value="Flavin_trans-like"/>
</dbReference>
<dbReference type="STRING" id="1423750.FC89_GL000068"/>
<evidence type="ECO:0000313" key="7">
    <source>
        <dbReference type="EMBL" id="KRM07629.1"/>
    </source>
</evidence>
<keyword evidence="2 3" id="KW-0456">Lyase</keyword>